<dbReference type="InterPro" id="IPR036582">
    <property type="entry name" value="Mao_N_sf"/>
</dbReference>
<dbReference type="Proteomes" id="UP000746471">
    <property type="component" value="Unassembled WGS sequence"/>
</dbReference>
<dbReference type="Gene3D" id="2.40.10.500">
    <property type="match status" value="1"/>
</dbReference>
<keyword evidence="6" id="KW-1185">Reference proteome</keyword>
<dbReference type="SUPFAM" id="SSF55383">
    <property type="entry name" value="Copper amine oxidase, domain N"/>
    <property type="match status" value="1"/>
</dbReference>
<dbReference type="Pfam" id="PF01436">
    <property type="entry name" value="NHL"/>
    <property type="match status" value="3"/>
</dbReference>
<comment type="caution">
    <text evidence="5">The sequence shown here is derived from an EMBL/GenBank/DDBJ whole genome shotgun (WGS) entry which is preliminary data.</text>
</comment>
<evidence type="ECO:0000256" key="2">
    <source>
        <dbReference type="PROSITE-ProRule" id="PRU00504"/>
    </source>
</evidence>
<feature type="repeat" description="NHL" evidence="2">
    <location>
        <begin position="107"/>
        <end position="137"/>
    </location>
</feature>
<accession>A0ABS5PRT6</accession>
<evidence type="ECO:0000313" key="6">
    <source>
        <dbReference type="Proteomes" id="UP000746471"/>
    </source>
</evidence>
<reference evidence="5 6" key="1">
    <citation type="submission" date="2021-05" db="EMBL/GenBank/DDBJ databases">
        <title>Fusibacter ferrireducens sp. nov., an anaerobic, sulfur- and Fe-reducing bacterium isolated from the mangrove sediment.</title>
        <authorList>
            <person name="Qiu D."/>
        </authorList>
    </citation>
    <scope>NUCLEOTIDE SEQUENCE [LARGE SCALE GENOMIC DNA]</scope>
    <source>
        <strain evidence="5 6">DSM 12116</strain>
    </source>
</reference>
<evidence type="ECO:0000256" key="1">
    <source>
        <dbReference type="ARBA" id="ARBA00022737"/>
    </source>
</evidence>
<protein>
    <recommendedName>
        <fullName evidence="4">Copper amine oxidase-like N-terminal domain-containing protein</fullName>
    </recommendedName>
</protein>
<dbReference type="SUPFAM" id="SSF101898">
    <property type="entry name" value="NHL repeat"/>
    <property type="match status" value="1"/>
</dbReference>
<sequence length="478" mass="51338">MKRKGKIILLLSLLTVLVLQSSFAAEVSRSFDATAVALSDVYNGLNQPYGIEVMDDGVIYIADTYNNMIKKLENGKLTVVAGYYEGKNSLGFPLGGLKDGDALTAAFNKPRDICVAEDGTIYVADSQNHAIRKIKDGTVTTLAGTGEAGDSVGLGRTTRFNLPTAIAIGGDGKLYVADTLNNKIKVLDTNGKSSELALTSTDNANRLNEPSDLYFDDDGTLYIVDSGNQCIKKVVDGTASIIAGGKVYALDEAGYAPQGFVDGLASLAKFNFPKGMTMDDRGNLYIADTWNNAIRVLMVDNRVVTLAGNTMPGNVVGTLDKAAFDAPISLDYANEKLYITDRWNNEIKQINVNPSASEMQLGTLYLKQQIDANAIEADEASLWYNGEKILGDASVMFKDDVAWVPLKAAATALGYNVSWDSTVGAVVLTSGDTVQHVSQSNGLYLENGKSYVKTEDLDLLLHHTIQKIPTLKAVVILP</sequence>
<name>A0ABS5PRT6_9FIRM</name>
<evidence type="ECO:0000313" key="5">
    <source>
        <dbReference type="EMBL" id="MBS7527793.1"/>
    </source>
</evidence>
<dbReference type="InterPro" id="IPR011042">
    <property type="entry name" value="6-blade_b-propeller_TolB-like"/>
</dbReference>
<evidence type="ECO:0000256" key="3">
    <source>
        <dbReference type="SAM" id="SignalP"/>
    </source>
</evidence>
<dbReference type="PANTHER" id="PTHR13833">
    <property type="match status" value="1"/>
</dbReference>
<keyword evidence="3" id="KW-0732">Signal</keyword>
<proteinExistence type="predicted"/>
<feature type="domain" description="Copper amine oxidase-like N-terminal" evidence="4">
    <location>
        <begin position="385"/>
        <end position="451"/>
    </location>
</feature>
<dbReference type="Pfam" id="PF07833">
    <property type="entry name" value="Cu_amine_oxidN1"/>
    <property type="match status" value="1"/>
</dbReference>
<organism evidence="5 6">
    <name type="scientific">Fusibacter paucivorans</name>
    <dbReference type="NCBI Taxonomy" id="76009"/>
    <lineage>
        <taxon>Bacteria</taxon>
        <taxon>Bacillati</taxon>
        <taxon>Bacillota</taxon>
        <taxon>Clostridia</taxon>
        <taxon>Eubacteriales</taxon>
        <taxon>Eubacteriales Family XII. Incertae Sedis</taxon>
        <taxon>Fusibacter</taxon>
    </lineage>
</organism>
<feature type="chain" id="PRO_5047053932" description="Copper amine oxidase-like N-terminal domain-containing protein" evidence="3">
    <location>
        <begin position="25"/>
        <end position="478"/>
    </location>
</feature>
<dbReference type="RefSeq" id="WP_213237651.1">
    <property type="nucleotide sequence ID" value="NZ_JAHBCL010000025.1"/>
</dbReference>
<feature type="repeat" description="NHL" evidence="2">
    <location>
        <begin position="155"/>
        <end position="190"/>
    </location>
</feature>
<dbReference type="InterPro" id="IPR001258">
    <property type="entry name" value="NHL_repeat"/>
</dbReference>
<gene>
    <name evidence="5" type="ORF">KHM83_14000</name>
</gene>
<feature type="signal peptide" evidence="3">
    <location>
        <begin position="1"/>
        <end position="24"/>
    </location>
</feature>
<evidence type="ECO:0000259" key="4">
    <source>
        <dbReference type="Pfam" id="PF07833"/>
    </source>
</evidence>
<dbReference type="PROSITE" id="PS51125">
    <property type="entry name" value="NHL"/>
    <property type="match status" value="2"/>
</dbReference>
<dbReference type="InterPro" id="IPR012854">
    <property type="entry name" value="Cu_amine_oxidase-like_N"/>
</dbReference>
<keyword evidence="1" id="KW-0677">Repeat</keyword>
<dbReference type="PANTHER" id="PTHR13833:SF71">
    <property type="entry name" value="NHL DOMAIN-CONTAINING PROTEIN"/>
    <property type="match status" value="1"/>
</dbReference>
<dbReference type="EMBL" id="JAHBCL010000025">
    <property type="protein sequence ID" value="MBS7527793.1"/>
    <property type="molecule type" value="Genomic_DNA"/>
</dbReference>
<dbReference type="Gene3D" id="2.120.10.30">
    <property type="entry name" value="TolB, C-terminal domain"/>
    <property type="match status" value="2"/>
</dbReference>